<dbReference type="NCBIfam" id="NF003277">
    <property type="entry name" value="PRK04266.1-3"/>
    <property type="match status" value="1"/>
</dbReference>
<evidence type="ECO:0000256" key="3">
    <source>
        <dbReference type="ARBA" id="ARBA00022603"/>
    </source>
</evidence>
<dbReference type="SUPFAM" id="SSF53335">
    <property type="entry name" value="S-adenosyl-L-methionine-dependent methyltransferases"/>
    <property type="match status" value="1"/>
</dbReference>
<reference evidence="10 11" key="1">
    <citation type="submission" date="2018-06" db="EMBL/GenBank/DDBJ databases">
        <title>Extensive metabolic versatility and redundancy in microbially diverse, dynamic hydrothermal sediments.</title>
        <authorList>
            <person name="Dombrowski N."/>
            <person name="Teske A."/>
            <person name="Baker B.J."/>
        </authorList>
    </citation>
    <scope>NUCLEOTIDE SEQUENCE [LARGE SCALE GENOMIC DNA]</scope>
    <source>
        <strain evidence="9">B34_G17</strain>
        <strain evidence="8">B66_G16</strain>
    </source>
</reference>
<dbReference type="InterPro" id="IPR020813">
    <property type="entry name" value="Fibrillarin_CS"/>
</dbReference>
<comment type="caution">
    <text evidence="8">The sequence shown here is derived from an EMBL/GenBank/DDBJ whole genome shotgun (WGS) entry which is preliminary data.</text>
</comment>
<evidence type="ECO:0000256" key="6">
    <source>
        <dbReference type="ARBA" id="ARBA00022884"/>
    </source>
</evidence>
<dbReference type="GO" id="GO:0003723">
    <property type="term" value="F:RNA binding"/>
    <property type="evidence" value="ECO:0007669"/>
    <property type="project" value="UniProtKB-UniRule"/>
</dbReference>
<accession>A0A497ENG5</accession>
<keyword evidence="2 7" id="KW-0698">rRNA processing</keyword>
<keyword evidence="4 7" id="KW-0808">Transferase</keyword>
<dbReference type="GO" id="GO:0008649">
    <property type="term" value="F:rRNA methyltransferase activity"/>
    <property type="evidence" value="ECO:0007669"/>
    <property type="project" value="TreeGrafter"/>
</dbReference>
<evidence type="ECO:0000256" key="1">
    <source>
        <dbReference type="ARBA" id="ARBA00010632"/>
    </source>
</evidence>
<sequence>MIVEPHEKFEGVFWVKEEGVEDRLATKNLAPGFKVYGEPLIQYKGVEYRVWNPFRSKLAGAILKKVAIVPLRKGDRVLYLGAATGTTASHVSDIVGERGRVFCVEFSSRVMRELVRVCEARKNMLPILADARLPVTYRAIVEQVDAIYCDVAQPEQAKLLADNADMFLKHGGWIMLAIKARSVDVTKEPSDVYKKEMNTLKSRGFKLESVVHLEPFDKDHAMVVARYEP</sequence>
<evidence type="ECO:0000256" key="4">
    <source>
        <dbReference type="ARBA" id="ARBA00022679"/>
    </source>
</evidence>
<dbReference type="GO" id="GO:0000494">
    <property type="term" value="P:box C/D sno(s)RNA 3'-end processing"/>
    <property type="evidence" value="ECO:0007669"/>
    <property type="project" value="TreeGrafter"/>
</dbReference>
<feature type="binding site" evidence="7">
    <location>
        <begin position="105"/>
        <end position="106"/>
    </location>
    <ligand>
        <name>S-adenosyl-L-methionine</name>
        <dbReference type="ChEBI" id="CHEBI:59789"/>
    </ligand>
</feature>
<proteinExistence type="inferred from homology"/>
<organism evidence="8 11">
    <name type="scientific">Thermoproteota archaeon</name>
    <dbReference type="NCBI Taxonomy" id="2056631"/>
    <lineage>
        <taxon>Archaea</taxon>
        <taxon>Thermoproteota</taxon>
    </lineage>
</organism>
<dbReference type="PANTHER" id="PTHR10335:SF17">
    <property type="entry name" value="FIBRILLARIN"/>
    <property type="match status" value="1"/>
</dbReference>
<name>A0A497ENG5_9CREN</name>
<dbReference type="NCBIfam" id="NF003275">
    <property type="entry name" value="PRK04266.1-1"/>
    <property type="match status" value="1"/>
</dbReference>
<comment type="subunit">
    <text evidence="7">Interacts with nop5. Component of box C/D small ribonucleoprotein (sRNP) particles that contain rpl7ae, FlpA and nop5, plus a guide RNA.</text>
</comment>
<dbReference type="InterPro" id="IPR029063">
    <property type="entry name" value="SAM-dependent_MTases_sf"/>
</dbReference>
<evidence type="ECO:0000313" key="11">
    <source>
        <dbReference type="Proteomes" id="UP000278475"/>
    </source>
</evidence>
<dbReference type="Gene3D" id="3.40.50.150">
    <property type="entry name" value="Vaccinia Virus protein VP39"/>
    <property type="match status" value="1"/>
</dbReference>
<evidence type="ECO:0000256" key="7">
    <source>
        <dbReference type="HAMAP-Rule" id="MF_00351"/>
    </source>
</evidence>
<comment type="function">
    <text evidence="7">Involved in pre-rRNA and tRNA processing. Utilizes the methyl donor S-adenosyl-L-methionine to catalyze the site-specific 2'-hydroxyl methylation of ribose moieties in rRNA and tRNA. Site specificity is provided by a guide RNA that base pairs with the substrate. Methylation occurs at a characteristic distance from the sequence involved in base pairing with the guide RNA.</text>
</comment>
<evidence type="ECO:0000256" key="5">
    <source>
        <dbReference type="ARBA" id="ARBA00022694"/>
    </source>
</evidence>
<dbReference type="EMBL" id="QMQV01000059">
    <property type="protein sequence ID" value="RLE48777.1"/>
    <property type="molecule type" value="Genomic_DNA"/>
</dbReference>
<dbReference type="CDD" id="cd02440">
    <property type="entry name" value="AdoMet_MTases"/>
    <property type="match status" value="1"/>
</dbReference>
<evidence type="ECO:0000313" key="8">
    <source>
        <dbReference type="EMBL" id="RLE48777.1"/>
    </source>
</evidence>
<keyword evidence="3 7" id="KW-0489">Methyltransferase</keyword>
<dbReference type="AlphaFoldDB" id="A0A497ENG5"/>
<dbReference type="Proteomes" id="UP000272051">
    <property type="component" value="Unassembled WGS sequence"/>
</dbReference>
<keyword evidence="6 7" id="KW-0694">RNA-binding</keyword>
<dbReference type="GO" id="GO:0008033">
    <property type="term" value="P:tRNA processing"/>
    <property type="evidence" value="ECO:0007669"/>
    <property type="project" value="UniProtKB-UniRule"/>
</dbReference>
<dbReference type="Gene3D" id="3.30.200.20">
    <property type="entry name" value="Phosphorylase Kinase, domain 1"/>
    <property type="match status" value="1"/>
</dbReference>
<dbReference type="EC" id="2.1.1.-" evidence="7"/>
<dbReference type="EMBL" id="QMQX01000031">
    <property type="protein sequence ID" value="RLE52877.1"/>
    <property type="molecule type" value="Genomic_DNA"/>
</dbReference>
<protein>
    <recommendedName>
        <fullName evidence="7">Fibrillarin-like rRNA/tRNA 2'-O-methyltransferase</fullName>
        <ecNumber evidence="7">2.1.1.-</ecNumber>
    </recommendedName>
</protein>
<dbReference type="PROSITE" id="PS00566">
    <property type="entry name" value="FIBRILLARIN"/>
    <property type="match status" value="1"/>
</dbReference>
<keyword evidence="5 7" id="KW-0819">tRNA processing</keyword>
<gene>
    <name evidence="7" type="primary">flpA</name>
    <name evidence="8" type="ORF">DRJ31_06475</name>
    <name evidence="9" type="ORF">DRJ33_02525</name>
</gene>
<dbReference type="SMART" id="SM01206">
    <property type="entry name" value="Fibrillarin"/>
    <property type="match status" value="1"/>
</dbReference>
<comment type="similarity">
    <text evidence="1 7">Belongs to the methyltransferase superfamily. Fibrillarin family.</text>
</comment>
<dbReference type="HAMAP" id="MF_00351">
    <property type="entry name" value="RNA_methyltransf_FlpA"/>
    <property type="match status" value="1"/>
</dbReference>
<dbReference type="NCBIfam" id="NF003276">
    <property type="entry name" value="PRK04266.1-2"/>
    <property type="match status" value="1"/>
</dbReference>
<dbReference type="PANTHER" id="PTHR10335">
    <property type="entry name" value="RRNA 2-O-METHYLTRANSFERASE FIBRILLARIN"/>
    <property type="match status" value="1"/>
</dbReference>
<dbReference type="PRINTS" id="PR00052">
    <property type="entry name" value="FIBRILLARIN"/>
</dbReference>
<evidence type="ECO:0000256" key="2">
    <source>
        <dbReference type="ARBA" id="ARBA00022552"/>
    </source>
</evidence>
<evidence type="ECO:0000313" key="9">
    <source>
        <dbReference type="EMBL" id="RLE52877.1"/>
    </source>
</evidence>
<feature type="binding site" evidence="7">
    <location>
        <begin position="86"/>
        <end position="87"/>
    </location>
    <ligand>
        <name>S-adenosyl-L-methionine</name>
        <dbReference type="ChEBI" id="CHEBI:59789"/>
    </ligand>
</feature>
<evidence type="ECO:0000313" key="10">
    <source>
        <dbReference type="Proteomes" id="UP000272051"/>
    </source>
</evidence>
<feature type="binding site" evidence="7">
    <location>
        <begin position="150"/>
        <end position="153"/>
    </location>
    <ligand>
        <name>S-adenosyl-L-methionine</name>
        <dbReference type="ChEBI" id="CHEBI:59789"/>
    </ligand>
</feature>
<dbReference type="Proteomes" id="UP000278475">
    <property type="component" value="Unassembled WGS sequence"/>
</dbReference>
<dbReference type="InterPro" id="IPR000692">
    <property type="entry name" value="Fibrillarin"/>
</dbReference>
<dbReference type="PIRSF" id="PIRSF006540">
    <property type="entry name" value="Nop17p"/>
    <property type="match status" value="1"/>
</dbReference>
<dbReference type="Pfam" id="PF01269">
    <property type="entry name" value="Fibrillarin"/>
    <property type="match status" value="1"/>
</dbReference>
<feature type="binding site" evidence="7">
    <location>
        <begin position="130"/>
        <end position="131"/>
    </location>
    <ligand>
        <name>S-adenosyl-L-methionine</name>
        <dbReference type="ChEBI" id="CHEBI:59789"/>
    </ligand>
</feature>
<dbReference type="GO" id="GO:1990259">
    <property type="term" value="F:histone H2AQ104 methyltransferase activity"/>
    <property type="evidence" value="ECO:0007669"/>
    <property type="project" value="TreeGrafter"/>
</dbReference>